<name>A0ABN7W373_GIGMA</name>
<protein>
    <submittedName>
        <fullName evidence="1">26973_t:CDS:1</fullName>
    </submittedName>
</protein>
<organism evidence="1 2">
    <name type="scientific">Gigaspora margarita</name>
    <dbReference type="NCBI Taxonomy" id="4874"/>
    <lineage>
        <taxon>Eukaryota</taxon>
        <taxon>Fungi</taxon>
        <taxon>Fungi incertae sedis</taxon>
        <taxon>Mucoromycota</taxon>
        <taxon>Glomeromycotina</taxon>
        <taxon>Glomeromycetes</taxon>
        <taxon>Diversisporales</taxon>
        <taxon>Gigasporaceae</taxon>
        <taxon>Gigaspora</taxon>
    </lineage>
</organism>
<dbReference type="EMBL" id="CAJVQB010029684">
    <property type="protein sequence ID" value="CAG8814434.1"/>
    <property type="molecule type" value="Genomic_DNA"/>
</dbReference>
<sequence length="51" mass="5932">DSTEMHKIGHQEALNAIEILEQYIVQKDFGEIARSEHNKALSKLQKEIRKL</sequence>
<reference evidence="1 2" key="1">
    <citation type="submission" date="2021-06" db="EMBL/GenBank/DDBJ databases">
        <authorList>
            <person name="Kallberg Y."/>
            <person name="Tangrot J."/>
            <person name="Rosling A."/>
        </authorList>
    </citation>
    <scope>NUCLEOTIDE SEQUENCE [LARGE SCALE GENOMIC DNA]</scope>
    <source>
        <strain evidence="1 2">120-4 pot B 10/14</strain>
    </source>
</reference>
<dbReference type="Proteomes" id="UP000789901">
    <property type="component" value="Unassembled WGS sequence"/>
</dbReference>
<accession>A0ABN7W373</accession>
<evidence type="ECO:0000313" key="1">
    <source>
        <dbReference type="EMBL" id="CAG8814434.1"/>
    </source>
</evidence>
<feature type="non-terminal residue" evidence="1">
    <location>
        <position position="1"/>
    </location>
</feature>
<proteinExistence type="predicted"/>
<evidence type="ECO:0000313" key="2">
    <source>
        <dbReference type="Proteomes" id="UP000789901"/>
    </source>
</evidence>
<comment type="caution">
    <text evidence="1">The sequence shown here is derived from an EMBL/GenBank/DDBJ whole genome shotgun (WGS) entry which is preliminary data.</text>
</comment>
<gene>
    <name evidence="1" type="ORF">GMARGA_LOCUS26048</name>
</gene>
<keyword evidence="2" id="KW-1185">Reference proteome</keyword>